<sequence length="91" mass="9537">MVVALTVATSSGPPSKGGVRCFSSSSRPTALNHGIAMHLEAKRRGRGASSELRIILNLSGGCRPRRGHHLDDTMTTTTTTTTKTTNTPCSA</sequence>
<evidence type="ECO:0000256" key="1">
    <source>
        <dbReference type="SAM" id="MobiDB-lite"/>
    </source>
</evidence>
<reference evidence="2" key="1">
    <citation type="journal article" date="2020" name="G3 (Bethesda)">
        <title>High-Quality Assemblies for Three Invasive Social Wasps from the &lt;i&gt;Vespula&lt;/i&gt; Genus.</title>
        <authorList>
            <person name="Harrop T.W.R."/>
            <person name="Guhlin J."/>
            <person name="McLaughlin G.M."/>
            <person name="Permina E."/>
            <person name="Stockwell P."/>
            <person name="Gilligan J."/>
            <person name="Le Lec M.F."/>
            <person name="Gruber M.A.M."/>
            <person name="Quinn O."/>
            <person name="Lovegrove M."/>
            <person name="Duncan E.J."/>
            <person name="Remnant E.J."/>
            <person name="Van Eeckhoven J."/>
            <person name="Graham B."/>
            <person name="Knapp R.A."/>
            <person name="Langford K.W."/>
            <person name="Kronenberg Z."/>
            <person name="Press M.O."/>
            <person name="Eacker S.M."/>
            <person name="Wilson-Rankin E.E."/>
            <person name="Purcell J."/>
            <person name="Lester P.J."/>
            <person name="Dearden P.K."/>
        </authorList>
    </citation>
    <scope>NUCLEOTIDE SEQUENCE</scope>
    <source>
        <strain evidence="2">Volc-1</strain>
    </source>
</reference>
<organism evidence="2 3">
    <name type="scientific">Vespula pensylvanica</name>
    <name type="common">Western yellow jacket</name>
    <name type="synonym">Wasp</name>
    <dbReference type="NCBI Taxonomy" id="30213"/>
    <lineage>
        <taxon>Eukaryota</taxon>
        <taxon>Metazoa</taxon>
        <taxon>Ecdysozoa</taxon>
        <taxon>Arthropoda</taxon>
        <taxon>Hexapoda</taxon>
        <taxon>Insecta</taxon>
        <taxon>Pterygota</taxon>
        <taxon>Neoptera</taxon>
        <taxon>Endopterygota</taxon>
        <taxon>Hymenoptera</taxon>
        <taxon>Apocrita</taxon>
        <taxon>Aculeata</taxon>
        <taxon>Vespoidea</taxon>
        <taxon>Vespidae</taxon>
        <taxon>Vespinae</taxon>
        <taxon>Vespula</taxon>
    </lineage>
</organism>
<dbReference type="AlphaFoldDB" id="A0A834PB83"/>
<dbReference type="Proteomes" id="UP000600918">
    <property type="component" value="Unassembled WGS sequence"/>
</dbReference>
<gene>
    <name evidence="2" type="ORF">H0235_003067</name>
</gene>
<name>A0A834PB83_VESPE</name>
<keyword evidence="3" id="KW-1185">Reference proteome</keyword>
<proteinExistence type="predicted"/>
<protein>
    <submittedName>
        <fullName evidence="2">Uncharacterized protein</fullName>
    </submittedName>
</protein>
<evidence type="ECO:0000313" key="2">
    <source>
        <dbReference type="EMBL" id="KAF7434876.1"/>
    </source>
</evidence>
<comment type="caution">
    <text evidence="2">The sequence shown here is derived from an EMBL/GenBank/DDBJ whole genome shotgun (WGS) entry which is preliminary data.</text>
</comment>
<dbReference type="EMBL" id="JACSDY010000002">
    <property type="protein sequence ID" value="KAF7434876.1"/>
    <property type="molecule type" value="Genomic_DNA"/>
</dbReference>
<evidence type="ECO:0000313" key="3">
    <source>
        <dbReference type="Proteomes" id="UP000600918"/>
    </source>
</evidence>
<feature type="compositionally biased region" description="Low complexity" evidence="1">
    <location>
        <begin position="73"/>
        <end position="91"/>
    </location>
</feature>
<accession>A0A834PB83</accession>
<feature type="region of interest" description="Disordered" evidence="1">
    <location>
        <begin position="65"/>
        <end position="91"/>
    </location>
</feature>